<organism evidence="14 15">
    <name type="scientific">Kluyveromyces dobzhanskii CBS 2104</name>
    <dbReference type="NCBI Taxonomy" id="1427455"/>
    <lineage>
        <taxon>Eukaryota</taxon>
        <taxon>Fungi</taxon>
        <taxon>Dikarya</taxon>
        <taxon>Ascomycota</taxon>
        <taxon>Saccharomycotina</taxon>
        <taxon>Saccharomycetes</taxon>
        <taxon>Saccharomycetales</taxon>
        <taxon>Saccharomycetaceae</taxon>
        <taxon>Kluyveromyces</taxon>
    </lineage>
</organism>
<evidence type="ECO:0000256" key="4">
    <source>
        <dbReference type="ARBA" id="ARBA00022454"/>
    </source>
</evidence>
<evidence type="ECO:0000313" key="14">
    <source>
        <dbReference type="EMBL" id="CDO92748.1"/>
    </source>
</evidence>
<dbReference type="Proteomes" id="UP000031516">
    <property type="component" value="Unassembled WGS sequence"/>
</dbReference>
<evidence type="ECO:0000256" key="9">
    <source>
        <dbReference type="ARBA" id="ARBA00023306"/>
    </source>
</evidence>
<evidence type="ECO:0000259" key="13">
    <source>
        <dbReference type="Pfam" id="PF08234"/>
    </source>
</evidence>
<dbReference type="CDD" id="cd23784">
    <property type="entry name" value="RWD_Spc25"/>
    <property type="match status" value="1"/>
</dbReference>
<evidence type="ECO:0000256" key="11">
    <source>
        <dbReference type="RuleBase" id="RU367150"/>
    </source>
</evidence>
<keyword evidence="8 12" id="KW-0175">Coiled coil</keyword>
<keyword evidence="10 11" id="KW-0137">Centromere</keyword>
<evidence type="ECO:0000256" key="5">
    <source>
        <dbReference type="ARBA" id="ARBA00022618"/>
    </source>
</evidence>
<keyword evidence="6 11" id="KW-0498">Mitosis</keyword>
<dbReference type="GO" id="GO:0051301">
    <property type="term" value="P:cell division"/>
    <property type="evidence" value="ECO:0007669"/>
    <property type="project" value="UniProtKB-UniRule"/>
</dbReference>
<dbReference type="GO" id="GO:0005634">
    <property type="term" value="C:nucleus"/>
    <property type="evidence" value="ECO:0007669"/>
    <property type="project" value="UniProtKB-SubCell"/>
</dbReference>
<name>A0A0A8L3F7_9SACH</name>
<keyword evidence="7 11" id="KW-0995">Kinetochore</keyword>
<keyword evidence="5 11" id="KW-0132">Cell division</keyword>
<evidence type="ECO:0000256" key="7">
    <source>
        <dbReference type="ARBA" id="ARBA00022838"/>
    </source>
</evidence>
<feature type="domain" description="Chromosome segregation protein Spc25 C-terminal" evidence="13">
    <location>
        <begin position="172"/>
        <end position="240"/>
    </location>
</feature>
<comment type="subunit">
    <text evidence="3">Component of the NDC80 complex, which consists of NDC80, NUF2, SPC24 and SPC25.</text>
</comment>
<evidence type="ECO:0000256" key="1">
    <source>
        <dbReference type="ARBA" id="ARBA00002772"/>
    </source>
</evidence>
<keyword evidence="9 11" id="KW-0131">Cell cycle</keyword>
<sequence>MSIPEDTIAPRTMAIDDFNDLKVQMDEFQSKVHQFLITKRQDLAARSENFWNSESCKLKKIEELKGKLRELSTHQSSLEEVALLTPITEFESSQRDASEANAQSKAFQTKREKLIGEREFLHKELEKLEILLKEQTDDLVKEKESRVSQSTKDAHEVSRFEAALGLHISASTQDVITFHFNSQSADTSSQLSISLDVSQEAYKIVDSNPELPQIVKKELVLNLTNTDDLRLFLQSSRSQLMALSQ</sequence>
<keyword evidence="15" id="KW-1185">Reference proteome</keyword>
<comment type="function">
    <text evidence="1 11">Acts as a component of the essential kinetochore-associated NDC80 complex, which is required for chromosome segregation and spindle checkpoint activity.</text>
</comment>
<reference evidence="14 15" key="1">
    <citation type="submission" date="2014-03" db="EMBL/GenBank/DDBJ databases">
        <title>The genome of Kluyveromyces dobzhanskii.</title>
        <authorList>
            <person name="Nystedt B."/>
            <person name="Astrom S."/>
        </authorList>
    </citation>
    <scope>NUCLEOTIDE SEQUENCE [LARGE SCALE GENOMIC DNA]</scope>
    <source>
        <strain evidence="14 15">CBS 2104</strain>
    </source>
</reference>
<evidence type="ECO:0000256" key="2">
    <source>
        <dbReference type="ARBA" id="ARBA00006379"/>
    </source>
</evidence>
<gene>
    <name evidence="14" type="ORF">KLDO_g1059</name>
</gene>
<evidence type="ECO:0000256" key="8">
    <source>
        <dbReference type="ARBA" id="ARBA00023054"/>
    </source>
</evidence>
<dbReference type="Gene3D" id="3.30.457.50">
    <property type="entry name" value="Chromosome segregation protein Spc25"/>
    <property type="match status" value="1"/>
</dbReference>
<keyword evidence="11" id="KW-0539">Nucleus</keyword>
<keyword evidence="4 11" id="KW-0158">Chromosome</keyword>
<evidence type="ECO:0000256" key="6">
    <source>
        <dbReference type="ARBA" id="ARBA00022776"/>
    </source>
</evidence>
<protein>
    <recommendedName>
        <fullName evidence="11">Kinetochore protein SPC25</fullName>
    </recommendedName>
</protein>
<dbReference type="InterPro" id="IPR013255">
    <property type="entry name" value="Spc25_C"/>
</dbReference>
<accession>A0A0A8L3F7</accession>
<proteinExistence type="inferred from homology"/>
<feature type="coiled-coil region" evidence="12">
    <location>
        <begin position="111"/>
        <end position="145"/>
    </location>
</feature>
<comment type="subcellular location">
    <subcellularLocation>
        <location evidence="11">Nucleus</location>
    </subcellularLocation>
    <subcellularLocation>
        <location evidence="11">Chromosome</location>
        <location evidence="11">Centromere</location>
        <location evidence="11">Kinetochore</location>
    </subcellularLocation>
</comment>
<dbReference type="EMBL" id="CCBQ010000018">
    <property type="protein sequence ID" value="CDO92748.1"/>
    <property type="molecule type" value="Genomic_DNA"/>
</dbReference>
<dbReference type="Pfam" id="PF08234">
    <property type="entry name" value="Spindle_Spc25"/>
    <property type="match status" value="1"/>
</dbReference>
<comment type="caution">
    <text evidence="14">The sequence shown here is derived from an EMBL/GenBank/DDBJ whole genome shotgun (WGS) entry which is preliminary data.</text>
</comment>
<evidence type="ECO:0000256" key="3">
    <source>
        <dbReference type="ARBA" id="ARBA00011562"/>
    </source>
</evidence>
<evidence type="ECO:0000256" key="12">
    <source>
        <dbReference type="SAM" id="Coils"/>
    </source>
</evidence>
<evidence type="ECO:0000256" key="10">
    <source>
        <dbReference type="ARBA" id="ARBA00023328"/>
    </source>
</evidence>
<comment type="similarity">
    <text evidence="2 11">Belongs to the SPC25 family.</text>
</comment>
<dbReference type="OrthoDB" id="4056921at2759"/>
<dbReference type="AlphaFoldDB" id="A0A0A8L3F7"/>
<dbReference type="GO" id="GO:0007059">
    <property type="term" value="P:chromosome segregation"/>
    <property type="evidence" value="ECO:0007669"/>
    <property type="project" value="InterPro"/>
</dbReference>
<dbReference type="GO" id="GO:0031262">
    <property type="term" value="C:Ndc80 complex"/>
    <property type="evidence" value="ECO:0007669"/>
    <property type="project" value="InterPro"/>
</dbReference>
<evidence type="ECO:0000313" key="15">
    <source>
        <dbReference type="Proteomes" id="UP000031516"/>
    </source>
</evidence>